<dbReference type="Proteomes" id="UP000075901">
    <property type="component" value="Unassembled WGS sequence"/>
</dbReference>
<name>A0A182T9Z6_9DIPT</name>
<evidence type="ECO:0000313" key="1">
    <source>
        <dbReference type="EnsemblMetazoa" id="AMAM022628-PA"/>
    </source>
</evidence>
<sequence>MPGISWTVDPHNKLWFYPSDFRQRDTTFIDGLNFNHLKQLSGVTNGNGRQLDLIFGNSAAAAICDSVHRVPLAIIPEDTYHPALETCITVIASPSDRPSRLVLTRELNFRKLDNRKFIRLISTYDWSSLDAAPSIDEAVAKFTS</sequence>
<proteinExistence type="predicted"/>
<protein>
    <submittedName>
        <fullName evidence="1">Uncharacterized protein</fullName>
    </submittedName>
</protein>
<dbReference type="VEuPathDB" id="VectorBase:AMAM022628"/>
<reference evidence="2" key="1">
    <citation type="submission" date="2013-09" db="EMBL/GenBank/DDBJ databases">
        <title>The Genome Sequence of Anopheles maculatus species B.</title>
        <authorList>
            <consortium name="The Broad Institute Genomics Platform"/>
            <person name="Neafsey D.E."/>
            <person name="Besansky N."/>
            <person name="Howell P."/>
            <person name="Walton C."/>
            <person name="Young S.K."/>
            <person name="Zeng Q."/>
            <person name="Gargeya S."/>
            <person name="Fitzgerald M."/>
            <person name="Haas B."/>
            <person name="Abouelleil A."/>
            <person name="Allen A.W."/>
            <person name="Alvarado L."/>
            <person name="Arachchi H.M."/>
            <person name="Berlin A.M."/>
            <person name="Chapman S.B."/>
            <person name="Gainer-Dewar J."/>
            <person name="Goldberg J."/>
            <person name="Griggs A."/>
            <person name="Gujja S."/>
            <person name="Hansen M."/>
            <person name="Howarth C."/>
            <person name="Imamovic A."/>
            <person name="Ireland A."/>
            <person name="Larimer J."/>
            <person name="McCowan C."/>
            <person name="Murphy C."/>
            <person name="Pearson M."/>
            <person name="Poon T.W."/>
            <person name="Priest M."/>
            <person name="Roberts A."/>
            <person name="Saif S."/>
            <person name="Shea T."/>
            <person name="Sisk P."/>
            <person name="Sykes S."/>
            <person name="Wortman J."/>
            <person name="Nusbaum C."/>
            <person name="Birren B."/>
        </authorList>
    </citation>
    <scope>NUCLEOTIDE SEQUENCE [LARGE SCALE GENOMIC DNA]</scope>
    <source>
        <strain evidence="2">maculatus3</strain>
    </source>
</reference>
<dbReference type="AlphaFoldDB" id="A0A182T9Z6"/>
<dbReference type="EnsemblMetazoa" id="AMAM022628-RA">
    <property type="protein sequence ID" value="AMAM022628-PA"/>
    <property type="gene ID" value="AMAM022628"/>
</dbReference>
<organism evidence="1 2">
    <name type="scientific">Anopheles maculatus</name>
    <dbReference type="NCBI Taxonomy" id="74869"/>
    <lineage>
        <taxon>Eukaryota</taxon>
        <taxon>Metazoa</taxon>
        <taxon>Ecdysozoa</taxon>
        <taxon>Arthropoda</taxon>
        <taxon>Hexapoda</taxon>
        <taxon>Insecta</taxon>
        <taxon>Pterygota</taxon>
        <taxon>Neoptera</taxon>
        <taxon>Endopterygota</taxon>
        <taxon>Diptera</taxon>
        <taxon>Nematocera</taxon>
        <taxon>Culicoidea</taxon>
        <taxon>Culicidae</taxon>
        <taxon>Anophelinae</taxon>
        <taxon>Anopheles</taxon>
        <taxon>Anopheles maculatus group</taxon>
    </lineage>
</organism>
<accession>A0A182T9Z6</accession>
<evidence type="ECO:0000313" key="2">
    <source>
        <dbReference type="Proteomes" id="UP000075901"/>
    </source>
</evidence>
<reference evidence="1" key="2">
    <citation type="submission" date="2020-05" db="UniProtKB">
        <authorList>
            <consortium name="EnsemblMetazoa"/>
        </authorList>
    </citation>
    <scope>IDENTIFICATION</scope>
    <source>
        <strain evidence="1">maculatus3</strain>
    </source>
</reference>
<keyword evidence="2" id="KW-1185">Reference proteome</keyword>